<evidence type="ECO:0000313" key="2">
    <source>
        <dbReference type="EMBL" id="SDF94819.1"/>
    </source>
</evidence>
<dbReference type="GO" id="GO:0016853">
    <property type="term" value="F:isomerase activity"/>
    <property type="evidence" value="ECO:0007669"/>
    <property type="project" value="UniProtKB-KW"/>
</dbReference>
<dbReference type="PANTHER" id="PTHR36114">
    <property type="entry name" value="16.7 KDA PROTEIN IN WHIE LOCUS"/>
    <property type="match status" value="1"/>
</dbReference>
<dbReference type="PANTHER" id="PTHR36114:SF4">
    <property type="entry name" value="CUPIN 2 CONSERVED BARREL DOMAIN-CONTAINING PROTEIN"/>
    <property type="match status" value="1"/>
</dbReference>
<sequence length="121" mass="13047">MPIMSSCNEVEAYVTKDGSVIRELIHPQVHGNSSQSLAEARVAPGSSTLLHHHHVTEEIYHILEGTGMLSLGNDLVEVKTGDSVCISPGTPHNITNTGEIELRILCCCSPAYSHEDTVLSK</sequence>
<proteinExistence type="predicted"/>
<feature type="domain" description="Cupin type-2" evidence="1">
    <location>
        <begin position="40"/>
        <end position="106"/>
    </location>
</feature>
<dbReference type="RefSeq" id="WP_202905753.1">
    <property type="nucleotide sequence ID" value="NZ_FNCA01000005.1"/>
</dbReference>
<comment type="caution">
    <text evidence="2">The sequence shown here is derived from an EMBL/GenBank/DDBJ whole genome shotgun (WGS) entry which is preliminary data.</text>
</comment>
<keyword evidence="2" id="KW-0413">Isomerase</keyword>
<dbReference type="OrthoDB" id="190812at2157"/>
<dbReference type="Pfam" id="PF07883">
    <property type="entry name" value="Cupin_2"/>
    <property type="match status" value="1"/>
</dbReference>
<keyword evidence="3" id="KW-1185">Reference proteome</keyword>
<dbReference type="CDD" id="cd02214">
    <property type="entry name" value="cupin_MJ1618"/>
    <property type="match status" value="1"/>
</dbReference>
<dbReference type="SUPFAM" id="SSF51182">
    <property type="entry name" value="RmlC-like cupins"/>
    <property type="match status" value="1"/>
</dbReference>
<dbReference type="EMBL" id="FNCA01000005">
    <property type="protein sequence ID" value="SDF94819.1"/>
    <property type="molecule type" value="Genomic_DNA"/>
</dbReference>
<dbReference type="InterPro" id="IPR014710">
    <property type="entry name" value="RmlC-like_jellyroll"/>
</dbReference>
<dbReference type="InterPro" id="IPR013096">
    <property type="entry name" value="Cupin_2"/>
</dbReference>
<accession>A0A7Z7FEK2</accession>
<reference evidence="2 3" key="1">
    <citation type="submission" date="2016-10" db="EMBL/GenBank/DDBJ databases">
        <authorList>
            <person name="Varghese N."/>
            <person name="Submissions S."/>
        </authorList>
    </citation>
    <scope>NUCLEOTIDE SEQUENCE [LARGE SCALE GENOMIC DNA]</scope>
    <source>
        <strain evidence="2 3">PL 12/M</strain>
    </source>
</reference>
<evidence type="ECO:0000313" key="3">
    <source>
        <dbReference type="Proteomes" id="UP000199259"/>
    </source>
</evidence>
<dbReference type="Proteomes" id="UP000199259">
    <property type="component" value="Unassembled WGS sequence"/>
</dbReference>
<dbReference type="InterPro" id="IPR011051">
    <property type="entry name" value="RmlC_Cupin_sf"/>
</dbReference>
<dbReference type="InterPro" id="IPR052044">
    <property type="entry name" value="PKS_Associated_Protein"/>
</dbReference>
<dbReference type="AlphaFoldDB" id="A0A7Z7FEK2"/>
<name>A0A7Z7FEK2_9EURY</name>
<dbReference type="Gene3D" id="2.60.120.10">
    <property type="entry name" value="Jelly Rolls"/>
    <property type="match status" value="1"/>
</dbReference>
<organism evidence="2 3">
    <name type="scientific">Methanolobus vulcani</name>
    <dbReference type="NCBI Taxonomy" id="38026"/>
    <lineage>
        <taxon>Archaea</taxon>
        <taxon>Methanobacteriati</taxon>
        <taxon>Methanobacteriota</taxon>
        <taxon>Stenosarchaea group</taxon>
        <taxon>Methanomicrobia</taxon>
        <taxon>Methanosarcinales</taxon>
        <taxon>Methanosarcinaceae</taxon>
        <taxon>Methanolobus</taxon>
    </lineage>
</organism>
<protein>
    <submittedName>
        <fullName evidence="2">Mannose-6-phosphate isomerase, cupin superfamily</fullName>
    </submittedName>
</protein>
<evidence type="ECO:0000259" key="1">
    <source>
        <dbReference type="Pfam" id="PF07883"/>
    </source>
</evidence>
<gene>
    <name evidence="2" type="ORF">SAMN04488589_1787</name>
</gene>